<organism evidence="2 3">
    <name type="scientific">Pseudomonas phage MP38</name>
    <dbReference type="NCBI Taxonomy" id="2914009"/>
    <lineage>
        <taxon>Viruses</taxon>
        <taxon>Duplodnaviria</taxon>
        <taxon>Heunggongvirae</taxon>
        <taxon>Uroviricota</taxon>
        <taxon>Caudoviricetes</taxon>
        <taxon>Casadabanvirus</taxon>
        <taxon>Casadabanvirus MP38</taxon>
    </lineage>
</organism>
<keyword evidence="1" id="KW-0472">Membrane</keyword>
<evidence type="ECO:0000313" key="3">
    <source>
        <dbReference type="Proteomes" id="UP000002448"/>
    </source>
</evidence>
<dbReference type="GeneID" id="7056561"/>
<dbReference type="KEGG" id="vg:7056561"/>
<proteinExistence type="predicted"/>
<evidence type="ECO:0000313" key="2">
    <source>
        <dbReference type="EMBL" id="ACA57719.1"/>
    </source>
</evidence>
<feature type="transmembrane region" description="Helical" evidence="1">
    <location>
        <begin position="34"/>
        <end position="55"/>
    </location>
</feature>
<keyword evidence="1" id="KW-1133">Transmembrane helix</keyword>
<name>B7SDY6_9CAUD</name>
<keyword evidence="3" id="KW-1185">Reference proteome</keyword>
<sequence>MQRPSGISLSDLFAICREDPANRWLWIRLYLRDLLARVVILVFMAIGAAGLAYGLGGAFAYSFMQTVASYQVQLSVEKSP</sequence>
<dbReference type="Proteomes" id="UP000002448">
    <property type="component" value="Segment"/>
</dbReference>
<dbReference type="RefSeq" id="YP_002332335.1">
    <property type="nucleotide sequence ID" value="NC_011611.1"/>
</dbReference>
<reference evidence="2 3" key="1">
    <citation type="submission" date="2007-11" db="EMBL/GenBank/DDBJ databases">
        <authorList>
            <person name="Lee Y.-R."/>
            <person name="Chung I.-Y."/>
            <person name="Heo Y.-J."/>
            <person name="Cho Y.-H."/>
        </authorList>
    </citation>
    <scope>NUCLEOTIDE SEQUENCE [LARGE SCALE GENOMIC DNA]</scope>
</reference>
<dbReference type="EMBL" id="EU272037">
    <property type="protein sequence ID" value="ACA57719.1"/>
    <property type="molecule type" value="Genomic_DNA"/>
</dbReference>
<protein>
    <submittedName>
        <fullName evidence="2">Uncharacterized protein ORF21a</fullName>
    </submittedName>
</protein>
<evidence type="ECO:0000256" key="1">
    <source>
        <dbReference type="SAM" id="Phobius"/>
    </source>
</evidence>
<accession>B7SDY6</accession>
<gene>
    <name evidence="2" type="primary">ORF21a</name>
</gene>
<dbReference type="OrthoDB" id="24418at10239"/>
<keyword evidence="1" id="KW-0812">Transmembrane</keyword>